<dbReference type="eggNOG" id="COG0411">
    <property type="taxonomic scope" value="Bacteria"/>
</dbReference>
<organism evidence="2 3">
    <name type="scientific">Mycetohabitans rhizoxinica (strain DSM 19002 / CIP 109453 / HKI 454)</name>
    <name type="common">Paraburkholderia rhizoxinica</name>
    <dbReference type="NCBI Taxonomy" id="882378"/>
    <lineage>
        <taxon>Bacteria</taxon>
        <taxon>Pseudomonadati</taxon>
        <taxon>Pseudomonadota</taxon>
        <taxon>Betaproteobacteria</taxon>
        <taxon>Burkholderiales</taxon>
        <taxon>Burkholderiaceae</taxon>
        <taxon>Mycetohabitans</taxon>
    </lineage>
</organism>
<evidence type="ECO:0000313" key="3">
    <source>
        <dbReference type="Proteomes" id="UP000007437"/>
    </source>
</evidence>
<feature type="compositionally biased region" description="Basic residues" evidence="1">
    <location>
        <begin position="80"/>
        <end position="93"/>
    </location>
</feature>
<feature type="region of interest" description="Disordered" evidence="1">
    <location>
        <begin position="57"/>
        <end position="100"/>
    </location>
</feature>
<dbReference type="AlphaFoldDB" id="E5AU10"/>
<accession>E5AU10</accession>
<dbReference type="EMBL" id="FR687360">
    <property type="protein sequence ID" value="CBW76584.1"/>
    <property type="molecule type" value="Genomic_DNA"/>
</dbReference>
<dbReference type="HOGENOM" id="CLU_2300545_0_0_4"/>
<feature type="compositionally biased region" description="Basic and acidic residues" evidence="1">
    <location>
        <begin position="57"/>
        <end position="74"/>
    </location>
</feature>
<keyword evidence="2" id="KW-0614">Plasmid</keyword>
<sequence length="100" mass="11498">MAVIENLLAAQHRLTQSGLLRGLLATPVYRRVERDALKRAARWLERMVLDLRYHSRDSRRGRDGVSGRAEREQRTAGGRSRLRSGNRPRGAGRYRREFAG</sequence>
<dbReference type="KEGG" id="brh:RBRH_00502"/>
<keyword evidence="2" id="KW-0547">Nucleotide-binding</keyword>
<evidence type="ECO:0000256" key="1">
    <source>
        <dbReference type="SAM" id="MobiDB-lite"/>
    </source>
</evidence>
<proteinExistence type="predicted"/>
<geneLocation type="plasmid" evidence="2 3">
    <name>pBRH01</name>
</geneLocation>
<reference evidence="2 3" key="1">
    <citation type="journal article" date="2011" name="J. Bacteriol.">
        <title>Complete genome sequence of Burkholderia rhizoxinica, an endosymbiont of Rhizopus microsporus.</title>
        <authorList>
            <person name="Lackner G."/>
            <person name="Moebius N."/>
            <person name="Partida-Martinez L."/>
            <person name="Hertweck C."/>
        </authorList>
    </citation>
    <scope>NUCLEOTIDE SEQUENCE [LARGE SCALE GENOMIC DNA]</scope>
    <source>
        <strain evidence="3">DSM 19002 / CIP 109453 / HKI 454</strain>
        <plasmid evidence="2 3">pBRH01</plasmid>
    </source>
</reference>
<dbReference type="Proteomes" id="UP000007437">
    <property type="component" value="Plasmid pBRH01"/>
</dbReference>
<dbReference type="GO" id="GO:0005524">
    <property type="term" value="F:ATP binding"/>
    <property type="evidence" value="ECO:0007669"/>
    <property type="project" value="UniProtKB-KW"/>
</dbReference>
<name>E5AU10_MYCRK</name>
<gene>
    <name evidence="2" type="ordered locus">RBRH_00502</name>
</gene>
<evidence type="ECO:0000313" key="2">
    <source>
        <dbReference type="EMBL" id="CBW76584.1"/>
    </source>
</evidence>
<protein>
    <submittedName>
        <fullName evidence="2">Branched-chain amino acid transport ATP-binding protein livG</fullName>
    </submittedName>
</protein>
<keyword evidence="2" id="KW-0067">ATP-binding</keyword>